<feature type="coiled-coil region" evidence="2">
    <location>
        <begin position="6"/>
        <end position="33"/>
    </location>
</feature>
<evidence type="ECO:0000313" key="5">
    <source>
        <dbReference type="Proteomes" id="UP000620104"/>
    </source>
</evidence>
<dbReference type="FunFam" id="1.20.1260.60:FF:000002">
    <property type="entry name" value="Vacuolar protein sorting-associated protein IST1"/>
    <property type="match status" value="1"/>
</dbReference>
<organism evidence="4 5">
    <name type="scientific">Naganishia liquefaciens</name>
    <dbReference type="NCBI Taxonomy" id="104408"/>
    <lineage>
        <taxon>Eukaryota</taxon>
        <taxon>Fungi</taxon>
        <taxon>Dikarya</taxon>
        <taxon>Basidiomycota</taxon>
        <taxon>Agaricomycotina</taxon>
        <taxon>Tremellomycetes</taxon>
        <taxon>Filobasidiales</taxon>
        <taxon>Filobasidiaceae</taxon>
        <taxon>Naganishia</taxon>
    </lineage>
</organism>
<reference evidence="4" key="1">
    <citation type="submission" date="2020-07" db="EMBL/GenBank/DDBJ databases">
        <title>Draft Genome Sequence of a Deep-Sea Yeast, Naganishia (Cryptococcus) liquefaciens strain N6.</title>
        <authorList>
            <person name="Han Y.W."/>
            <person name="Kajitani R."/>
            <person name="Morimoto H."/>
            <person name="Parhat M."/>
            <person name="Tsubouchi H."/>
            <person name="Bakenova O."/>
            <person name="Ogata M."/>
            <person name="Argunhan B."/>
            <person name="Aoki R."/>
            <person name="Kajiwara S."/>
            <person name="Itoh T."/>
            <person name="Iwasaki H."/>
        </authorList>
    </citation>
    <scope>NUCLEOTIDE SEQUENCE</scope>
    <source>
        <strain evidence="4">N6</strain>
    </source>
</reference>
<dbReference type="Pfam" id="PF03398">
    <property type="entry name" value="Ist1"/>
    <property type="match status" value="1"/>
</dbReference>
<evidence type="ECO:0000313" key="4">
    <source>
        <dbReference type="EMBL" id="GHJ86657.1"/>
    </source>
</evidence>
<dbReference type="OrthoDB" id="29853at2759"/>
<sequence>MTQWQAQRAKVQLRLANQRLRSLQEKKLALAKQSRRDIADLVTKGRIETAKLRVESLIQDDIQVELLELLELYTETLIARFALLEQSKDEPDGSVADAVTALIYSAPHTELKELHVMREMLMQKFGRNYALAVIANEPPVVPARIVSKVAIYVPPQELVNAYLEEIAKGYGLAWKAPVSLNAESKETAEDDDENGSGGGVAVKESTVDSVKATGPPLPTEPAAAKANTVTEDDQARELLNKVAAAETAKKAGGKKEQDEYDALAARFEALKKR</sequence>
<name>A0A8H3TT22_9TREE</name>
<dbReference type="Proteomes" id="UP000620104">
    <property type="component" value="Unassembled WGS sequence"/>
</dbReference>
<evidence type="ECO:0000256" key="1">
    <source>
        <dbReference type="ARBA" id="ARBA00005536"/>
    </source>
</evidence>
<proteinExistence type="inferred from homology"/>
<dbReference type="PANTHER" id="PTHR12161:SF5">
    <property type="entry name" value="IST1 HOMOLOG"/>
    <property type="match status" value="1"/>
</dbReference>
<dbReference type="GO" id="GO:0015031">
    <property type="term" value="P:protein transport"/>
    <property type="evidence" value="ECO:0007669"/>
    <property type="project" value="InterPro"/>
</dbReference>
<keyword evidence="5" id="KW-1185">Reference proteome</keyword>
<evidence type="ECO:0000256" key="3">
    <source>
        <dbReference type="SAM" id="MobiDB-lite"/>
    </source>
</evidence>
<dbReference type="AlphaFoldDB" id="A0A8H3TT22"/>
<comment type="similarity">
    <text evidence="1">Belongs to the IST1 family.</text>
</comment>
<dbReference type="PANTHER" id="PTHR12161">
    <property type="entry name" value="IST1 FAMILY MEMBER"/>
    <property type="match status" value="1"/>
</dbReference>
<dbReference type="EMBL" id="BLZA01000019">
    <property type="protein sequence ID" value="GHJ86657.1"/>
    <property type="molecule type" value="Genomic_DNA"/>
</dbReference>
<evidence type="ECO:0008006" key="6">
    <source>
        <dbReference type="Google" id="ProtNLM"/>
    </source>
</evidence>
<dbReference type="InterPro" id="IPR042277">
    <property type="entry name" value="IST1-like"/>
</dbReference>
<evidence type="ECO:0000256" key="2">
    <source>
        <dbReference type="SAM" id="Coils"/>
    </source>
</evidence>
<gene>
    <name evidence="4" type="ORF">NliqN6_3059</name>
</gene>
<protein>
    <recommendedName>
        <fullName evidence="6">DUF292-domain-containing protein</fullName>
    </recommendedName>
</protein>
<dbReference type="InterPro" id="IPR005061">
    <property type="entry name" value="Ist1"/>
</dbReference>
<accession>A0A8H3TT22</accession>
<feature type="region of interest" description="Disordered" evidence="3">
    <location>
        <begin position="184"/>
        <end position="235"/>
    </location>
</feature>
<keyword evidence="2" id="KW-0175">Coiled coil</keyword>
<comment type="caution">
    <text evidence="4">The sequence shown here is derived from an EMBL/GenBank/DDBJ whole genome shotgun (WGS) entry which is preliminary data.</text>
</comment>
<dbReference type="Gene3D" id="1.20.1260.60">
    <property type="entry name" value="Vacuolar protein sorting-associated protein Ist1"/>
    <property type="match status" value="1"/>
</dbReference>